<dbReference type="Proteomes" id="UP000712007">
    <property type="component" value="Unassembled WGS sequence"/>
</dbReference>
<reference evidence="3" key="1">
    <citation type="submission" date="2020-10" db="EMBL/GenBank/DDBJ databases">
        <authorList>
            <person name="Gilroy R."/>
        </authorList>
    </citation>
    <scope>NUCLEOTIDE SEQUENCE</scope>
    <source>
        <strain evidence="3">3924</strain>
    </source>
</reference>
<dbReference type="Pfam" id="PF18096">
    <property type="entry name" value="Thump_like"/>
    <property type="match status" value="1"/>
</dbReference>
<dbReference type="EMBL" id="JADIMV010000024">
    <property type="protein sequence ID" value="MBO8439261.1"/>
    <property type="molecule type" value="Genomic_DNA"/>
</dbReference>
<dbReference type="SUPFAM" id="SSF53335">
    <property type="entry name" value="S-adenosyl-L-methionine-dependent methyltransferases"/>
    <property type="match status" value="1"/>
</dbReference>
<organism evidence="3 4">
    <name type="scientific">Candidatus Aphodosoma intestinipullorum</name>
    <dbReference type="NCBI Taxonomy" id="2840674"/>
    <lineage>
        <taxon>Bacteria</taxon>
        <taxon>Pseudomonadati</taxon>
        <taxon>Bacteroidota</taxon>
        <taxon>Bacteroidia</taxon>
        <taxon>Bacteroidales</taxon>
        <taxon>Candidatus Aphodosoma</taxon>
    </lineage>
</organism>
<dbReference type="GO" id="GO:0032259">
    <property type="term" value="P:methylation"/>
    <property type="evidence" value="ECO:0007669"/>
    <property type="project" value="UniProtKB-KW"/>
</dbReference>
<evidence type="ECO:0000259" key="2">
    <source>
        <dbReference type="Pfam" id="PF22013"/>
    </source>
</evidence>
<evidence type="ECO:0000313" key="4">
    <source>
        <dbReference type="Proteomes" id="UP000712007"/>
    </source>
</evidence>
<reference evidence="3" key="2">
    <citation type="journal article" date="2021" name="PeerJ">
        <title>Extensive microbial diversity within the chicken gut microbiome revealed by metagenomics and culture.</title>
        <authorList>
            <person name="Gilroy R."/>
            <person name="Ravi A."/>
            <person name="Getino M."/>
            <person name="Pursley I."/>
            <person name="Horton D.L."/>
            <person name="Alikhan N.F."/>
            <person name="Baker D."/>
            <person name="Gharbi K."/>
            <person name="Hall N."/>
            <person name="Watson M."/>
            <person name="Adriaenssens E.M."/>
            <person name="Foster-Nyarko E."/>
            <person name="Jarju S."/>
            <person name="Secka A."/>
            <person name="Antonio M."/>
            <person name="Oren A."/>
            <person name="Chaudhuri R.R."/>
            <person name="La Ragione R."/>
            <person name="Hildebrand F."/>
            <person name="Pallen M.J."/>
        </authorList>
    </citation>
    <scope>NUCLEOTIDE SEQUENCE</scope>
    <source>
        <strain evidence="3">3924</strain>
    </source>
</reference>
<dbReference type="GO" id="GO:0008168">
    <property type="term" value="F:methyltransferase activity"/>
    <property type="evidence" value="ECO:0007669"/>
    <property type="project" value="UniProtKB-KW"/>
</dbReference>
<comment type="caution">
    <text evidence="3">The sequence shown here is derived from an EMBL/GenBank/DDBJ whole genome shotgun (WGS) entry which is preliminary data.</text>
</comment>
<dbReference type="InterPro" id="IPR041497">
    <property type="entry name" value="Thump-like"/>
</dbReference>
<dbReference type="Gene3D" id="1.10.10.1110">
    <property type="entry name" value="Methyltransferase PG1098, N-terminal domain"/>
    <property type="match status" value="1"/>
</dbReference>
<dbReference type="Gene3D" id="3.40.50.150">
    <property type="entry name" value="Vaccinia Virus protein VP39"/>
    <property type="match status" value="1"/>
</dbReference>
<dbReference type="InterPro" id="IPR029063">
    <property type="entry name" value="SAM-dependent_MTases_sf"/>
</dbReference>
<dbReference type="InterPro" id="IPR054168">
    <property type="entry name" value="PG_1098_Fer"/>
</dbReference>
<evidence type="ECO:0000313" key="3">
    <source>
        <dbReference type="EMBL" id="MBO8439261.1"/>
    </source>
</evidence>
<name>A0A940IED4_9BACT</name>
<keyword evidence="3" id="KW-0489">Methyltransferase</keyword>
<dbReference type="Pfam" id="PF22013">
    <property type="entry name" value="PG_1098_Fer"/>
    <property type="match status" value="1"/>
</dbReference>
<dbReference type="AlphaFoldDB" id="A0A940IED4"/>
<protein>
    <submittedName>
        <fullName evidence="3">SAM-dependent methyltransferase</fullName>
    </submittedName>
</protein>
<evidence type="ECO:0000259" key="1">
    <source>
        <dbReference type="Pfam" id="PF18096"/>
    </source>
</evidence>
<gene>
    <name evidence="3" type="ORF">IAC51_01265</name>
</gene>
<proteinExistence type="predicted"/>
<keyword evidence="3" id="KW-0808">Transferase</keyword>
<feature type="domain" description="THUMP-like" evidence="1">
    <location>
        <begin position="327"/>
        <end position="398"/>
    </location>
</feature>
<sequence length="401" mass="44020">MMIDELTFKYIEEHSGEDVHALALRKFPAGVDARTALNQIAARQKMRKKVPLWAENSGVVYPGHLSVEQCSSQTTAGFKAQIVDSIAGGKGFTLVDLTGGMGVDCYFMSAKAGRAVYVERDSGLCRLAAHNFGVLGRKTEVVNSEAEEYLCGLSNDGADIIYLDPARRDASGRKMVSLHDCSPDVTVLRDKLLEVAPDVLVKLSPMLDISLAVSELDCVYRVYVVSVHSECKELVIHLRRGYAGQYGIECVDFGNGGYESRFVSSPEEEAGSVPVYANGVGQYLYEPCGAVMKAGLFRSVAVRFGVEKLHPNSHLYTSAVPVKHFPGRVFEEEEVLPFSKRETARISRELACANIAVRNFPLTAEALRRKLGMKDGGEVYLFGTTLKEEDKVLIVTRKYNG</sequence>
<accession>A0A940IED4</accession>
<feature type="domain" description="PG-1098 ferredoxin-like" evidence="2">
    <location>
        <begin position="283"/>
        <end position="326"/>
    </location>
</feature>